<dbReference type="AlphaFoldDB" id="A0A7J9SFK9"/>
<name>A0A7J9SFK9_9EURY</name>
<feature type="transmembrane region" description="Helical" evidence="1">
    <location>
        <begin position="105"/>
        <end position="123"/>
    </location>
</feature>
<proteinExistence type="predicted"/>
<evidence type="ECO:0000313" key="2">
    <source>
        <dbReference type="EMBL" id="MBB6645754.1"/>
    </source>
</evidence>
<dbReference type="EMBL" id="JACKXD010000002">
    <property type="protein sequence ID" value="MBB6645754.1"/>
    <property type="molecule type" value="Genomic_DNA"/>
</dbReference>
<sequence>MRIKRTIPIGVAVLGVVVTGVVLAAVDGFLPEIGAVAGGLVLFGAGYAWYRRQWDRADEVRIDERVEWVAHRSGEVAFRVSLALAMVLFIATEAGGIPITAKEGLVLLILGMVAARFGLYGWYNQQSV</sequence>
<dbReference type="Pfam" id="PF09946">
    <property type="entry name" value="DUF2178"/>
    <property type="match status" value="1"/>
</dbReference>
<dbReference type="RefSeq" id="WP_185192133.1">
    <property type="nucleotide sequence ID" value="NZ_JACKXD010000002.1"/>
</dbReference>
<gene>
    <name evidence="2" type="ORF">H5V44_05540</name>
</gene>
<comment type="caution">
    <text evidence="2">The sequence shown here is derived from an EMBL/GenBank/DDBJ whole genome shotgun (WGS) entry which is preliminary data.</text>
</comment>
<protein>
    <recommendedName>
        <fullName evidence="4">DUF2178 domain-containing protein</fullName>
    </recommendedName>
</protein>
<feature type="transmembrane region" description="Helical" evidence="1">
    <location>
        <begin position="32"/>
        <end position="50"/>
    </location>
</feature>
<keyword evidence="3" id="KW-1185">Reference proteome</keyword>
<dbReference type="Proteomes" id="UP000546257">
    <property type="component" value="Unassembled WGS sequence"/>
</dbReference>
<feature type="transmembrane region" description="Helical" evidence="1">
    <location>
        <begin position="76"/>
        <end position="99"/>
    </location>
</feature>
<feature type="transmembrane region" description="Helical" evidence="1">
    <location>
        <begin position="7"/>
        <end position="26"/>
    </location>
</feature>
<evidence type="ECO:0000313" key="3">
    <source>
        <dbReference type="Proteomes" id="UP000546257"/>
    </source>
</evidence>
<accession>A0A7J9SFK9</accession>
<organism evidence="2 3">
    <name type="scientific">Halobellus ruber</name>
    <dbReference type="NCBI Taxonomy" id="2761102"/>
    <lineage>
        <taxon>Archaea</taxon>
        <taxon>Methanobacteriati</taxon>
        <taxon>Methanobacteriota</taxon>
        <taxon>Stenosarchaea group</taxon>
        <taxon>Halobacteria</taxon>
        <taxon>Halobacteriales</taxon>
        <taxon>Haloferacaceae</taxon>
        <taxon>Halobellus</taxon>
    </lineage>
</organism>
<evidence type="ECO:0008006" key="4">
    <source>
        <dbReference type="Google" id="ProtNLM"/>
    </source>
</evidence>
<keyword evidence="1" id="KW-0472">Membrane</keyword>
<keyword evidence="1" id="KW-0812">Transmembrane</keyword>
<reference evidence="2 3" key="1">
    <citation type="submission" date="2020-08" db="EMBL/GenBank/DDBJ databases">
        <authorList>
            <person name="Seo M.-J."/>
        </authorList>
    </citation>
    <scope>NUCLEOTIDE SEQUENCE [LARGE SCALE GENOMIC DNA]</scope>
    <source>
        <strain evidence="2 3">MBLA0160</strain>
    </source>
</reference>
<dbReference type="InterPro" id="IPR019235">
    <property type="entry name" value="DUF2178_TM"/>
</dbReference>
<keyword evidence="1" id="KW-1133">Transmembrane helix</keyword>
<evidence type="ECO:0000256" key="1">
    <source>
        <dbReference type="SAM" id="Phobius"/>
    </source>
</evidence>